<dbReference type="SUPFAM" id="SSF54593">
    <property type="entry name" value="Glyoxalase/Bleomycin resistance protein/Dihydroxybiphenyl dioxygenase"/>
    <property type="match status" value="1"/>
</dbReference>
<sequence length="111" mass="12410">MTQPLKIDYVEFYSAKFEATQEFFAKACGWDFVAYGPDYRDIQDAGIGGGIERGAHKAPLIVLRADDLQAAYDQLCRAGAEITKDIFEFPGGRRFEFREPGGSEMAVWSDT</sequence>
<dbReference type="Proteomes" id="UP000320582">
    <property type="component" value="Unassembled WGS sequence"/>
</dbReference>
<dbReference type="PANTHER" id="PTHR33993:SF1">
    <property type="entry name" value="GLYOXALASE FAMILY PROTEIN"/>
    <property type="match status" value="1"/>
</dbReference>
<evidence type="ECO:0000313" key="2">
    <source>
        <dbReference type="EMBL" id="TQM94883.1"/>
    </source>
</evidence>
<dbReference type="InterPro" id="IPR052164">
    <property type="entry name" value="Anthracycline_SecMetBiosynth"/>
</dbReference>
<dbReference type="AlphaFoldDB" id="A0A543KII6"/>
<dbReference type="PANTHER" id="PTHR33993">
    <property type="entry name" value="GLYOXALASE-RELATED"/>
    <property type="match status" value="1"/>
</dbReference>
<accession>A0A543KII6</accession>
<gene>
    <name evidence="2" type="ORF">BD293_3574</name>
</gene>
<evidence type="ECO:0000259" key="1">
    <source>
        <dbReference type="PROSITE" id="PS51819"/>
    </source>
</evidence>
<dbReference type="InterPro" id="IPR004360">
    <property type="entry name" value="Glyas_Fos-R_dOase_dom"/>
</dbReference>
<dbReference type="InterPro" id="IPR029068">
    <property type="entry name" value="Glyas_Bleomycin-R_OHBP_Dase"/>
</dbReference>
<reference evidence="2 3" key="1">
    <citation type="submission" date="2019-06" db="EMBL/GenBank/DDBJ databases">
        <title>Genomic Encyclopedia of Archaeal and Bacterial Type Strains, Phase II (KMG-II): from individual species to whole genera.</title>
        <authorList>
            <person name="Goeker M."/>
        </authorList>
    </citation>
    <scope>NUCLEOTIDE SEQUENCE [LARGE SCALE GENOMIC DNA]</scope>
    <source>
        <strain evidence="2 3">DSM 18423</strain>
    </source>
</reference>
<comment type="caution">
    <text evidence="2">The sequence shown here is derived from an EMBL/GenBank/DDBJ whole genome shotgun (WGS) entry which is preliminary data.</text>
</comment>
<keyword evidence="3" id="KW-1185">Reference proteome</keyword>
<protein>
    <recommendedName>
        <fullName evidence="1">VOC domain-containing protein</fullName>
    </recommendedName>
</protein>
<dbReference type="Gene3D" id="3.10.180.10">
    <property type="entry name" value="2,3-Dihydroxybiphenyl 1,2-Dioxygenase, domain 1"/>
    <property type="match status" value="1"/>
</dbReference>
<name>A0A543KII6_9RHOB</name>
<dbReference type="PROSITE" id="PS51819">
    <property type="entry name" value="VOC"/>
    <property type="match status" value="1"/>
</dbReference>
<dbReference type="OrthoDB" id="9792323at2"/>
<organism evidence="2 3">
    <name type="scientific">Roseinatronobacter monicus</name>
    <dbReference type="NCBI Taxonomy" id="393481"/>
    <lineage>
        <taxon>Bacteria</taxon>
        <taxon>Pseudomonadati</taxon>
        <taxon>Pseudomonadota</taxon>
        <taxon>Alphaproteobacteria</taxon>
        <taxon>Rhodobacterales</taxon>
        <taxon>Paracoccaceae</taxon>
        <taxon>Roseinatronobacter</taxon>
    </lineage>
</organism>
<dbReference type="Pfam" id="PF00903">
    <property type="entry name" value="Glyoxalase"/>
    <property type="match status" value="1"/>
</dbReference>
<proteinExistence type="predicted"/>
<dbReference type="EMBL" id="VFPT01000001">
    <property type="protein sequence ID" value="TQM94883.1"/>
    <property type="molecule type" value="Genomic_DNA"/>
</dbReference>
<feature type="domain" description="VOC" evidence="1">
    <location>
        <begin position="6"/>
        <end position="110"/>
    </location>
</feature>
<dbReference type="RefSeq" id="WP_142083967.1">
    <property type="nucleotide sequence ID" value="NZ_VFPT01000001.1"/>
</dbReference>
<evidence type="ECO:0000313" key="3">
    <source>
        <dbReference type="Proteomes" id="UP000320582"/>
    </source>
</evidence>
<dbReference type="InterPro" id="IPR037523">
    <property type="entry name" value="VOC_core"/>
</dbReference>